<keyword evidence="18" id="KW-1185">Reference proteome</keyword>
<reference evidence="17 18" key="1">
    <citation type="submission" date="2019-03" db="EMBL/GenBank/DDBJ databases">
        <title>Sapientia aquatica gen. nov., sp. nov., isolated from a crater lake.</title>
        <authorList>
            <person name="Felfoldi T."/>
            <person name="Szabo A."/>
            <person name="Toth E."/>
            <person name="Schumann P."/>
            <person name="Keki Z."/>
            <person name="Marialigeti K."/>
            <person name="Mathe I."/>
        </authorList>
    </citation>
    <scope>NUCLEOTIDE SEQUENCE [LARGE SCALE GENOMIC DNA]</scope>
    <source>
        <strain evidence="17 18">SA-152</strain>
    </source>
</reference>
<evidence type="ECO:0000256" key="1">
    <source>
        <dbReference type="ARBA" id="ARBA00001946"/>
    </source>
</evidence>
<comment type="subcellular location">
    <subcellularLocation>
        <location evidence="2">Cytoplasm</location>
    </subcellularLocation>
</comment>
<dbReference type="Gene3D" id="2.40.50.140">
    <property type="entry name" value="Nucleic acid-binding proteins"/>
    <property type="match status" value="1"/>
</dbReference>
<keyword evidence="7" id="KW-0820">tRNA-binding</keyword>
<evidence type="ECO:0000256" key="7">
    <source>
        <dbReference type="ARBA" id="ARBA00022555"/>
    </source>
</evidence>
<dbReference type="NCBIfam" id="NF008689">
    <property type="entry name" value="PRK11712.1"/>
    <property type="match status" value="1"/>
</dbReference>
<dbReference type="GO" id="GO:0008033">
    <property type="term" value="P:tRNA processing"/>
    <property type="evidence" value="ECO:0007669"/>
    <property type="project" value="UniProtKB-KW"/>
</dbReference>
<keyword evidence="11" id="KW-0699">rRNA-binding</keyword>
<dbReference type="NCBIfam" id="TIGR00757">
    <property type="entry name" value="RNaseEG"/>
    <property type="match status" value="1"/>
</dbReference>
<keyword evidence="12" id="KW-0255">Endonuclease</keyword>
<dbReference type="SUPFAM" id="SSF50249">
    <property type="entry name" value="Nucleic acid-binding proteins"/>
    <property type="match status" value="1"/>
</dbReference>
<dbReference type="Pfam" id="PF10150">
    <property type="entry name" value="RNase_E_G"/>
    <property type="match status" value="1"/>
</dbReference>
<evidence type="ECO:0000256" key="12">
    <source>
        <dbReference type="ARBA" id="ARBA00022759"/>
    </source>
</evidence>
<evidence type="ECO:0000256" key="10">
    <source>
        <dbReference type="ARBA" id="ARBA00022723"/>
    </source>
</evidence>
<keyword evidence="8" id="KW-0819">tRNA processing</keyword>
<dbReference type="GO" id="GO:0019843">
    <property type="term" value="F:rRNA binding"/>
    <property type="evidence" value="ECO:0007669"/>
    <property type="project" value="UniProtKB-KW"/>
</dbReference>
<evidence type="ECO:0000313" key="17">
    <source>
        <dbReference type="EMBL" id="TDK64450.1"/>
    </source>
</evidence>
<keyword evidence="13 17" id="KW-0378">Hydrolase</keyword>
<dbReference type="InterPro" id="IPR004659">
    <property type="entry name" value="RNase_E/G"/>
</dbReference>
<proteinExistence type="inferred from homology"/>
<evidence type="ECO:0000256" key="13">
    <source>
        <dbReference type="ARBA" id="ARBA00022801"/>
    </source>
</evidence>
<evidence type="ECO:0000256" key="2">
    <source>
        <dbReference type="ARBA" id="ARBA00004496"/>
    </source>
</evidence>
<dbReference type="Proteomes" id="UP000294829">
    <property type="component" value="Unassembled WGS sequence"/>
</dbReference>
<evidence type="ECO:0000256" key="4">
    <source>
        <dbReference type="ARBA" id="ARBA00017719"/>
    </source>
</evidence>
<feature type="domain" description="S1 motif" evidence="16">
    <location>
        <begin position="39"/>
        <end position="116"/>
    </location>
</feature>
<dbReference type="GO" id="GO:0005737">
    <property type="term" value="C:cytoplasm"/>
    <property type="evidence" value="ECO:0007669"/>
    <property type="project" value="UniProtKB-SubCell"/>
</dbReference>
<keyword evidence="9" id="KW-0540">Nuclease</keyword>
<comment type="caution">
    <text evidence="17">The sequence shown here is derived from an EMBL/GenBank/DDBJ whole genome shotgun (WGS) entry which is preliminary data.</text>
</comment>
<protein>
    <recommendedName>
        <fullName evidence="4">Ribonuclease G</fullName>
    </recommendedName>
</protein>
<evidence type="ECO:0000256" key="8">
    <source>
        <dbReference type="ARBA" id="ARBA00022694"/>
    </source>
</evidence>
<evidence type="ECO:0000256" key="9">
    <source>
        <dbReference type="ARBA" id="ARBA00022722"/>
    </source>
</evidence>
<dbReference type="PANTHER" id="PTHR30001:SF0">
    <property type="entry name" value="RIBONUCLEASE G"/>
    <property type="match status" value="1"/>
</dbReference>
<organism evidence="17 18">
    <name type="scientific">Sapientia aquatica</name>
    <dbReference type="NCBI Taxonomy" id="1549640"/>
    <lineage>
        <taxon>Bacteria</taxon>
        <taxon>Pseudomonadati</taxon>
        <taxon>Pseudomonadota</taxon>
        <taxon>Betaproteobacteria</taxon>
        <taxon>Burkholderiales</taxon>
        <taxon>Oxalobacteraceae</taxon>
        <taxon>Sapientia</taxon>
    </lineage>
</organism>
<dbReference type="GO" id="GO:0004540">
    <property type="term" value="F:RNA nuclease activity"/>
    <property type="evidence" value="ECO:0007669"/>
    <property type="project" value="InterPro"/>
</dbReference>
<name>A0A4R5VY74_9BURK</name>
<dbReference type="Pfam" id="PF20833">
    <property type="entry name" value="RNase_E_G_Thio"/>
    <property type="match status" value="1"/>
</dbReference>
<dbReference type="AlphaFoldDB" id="A0A4R5VY74"/>
<dbReference type="GO" id="GO:0004519">
    <property type="term" value="F:endonuclease activity"/>
    <property type="evidence" value="ECO:0007669"/>
    <property type="project" value="UniProtKB-KW"/>
</dbReference>
<keyword evidence="10" id="KW-0479">Metal-binding</keyword>
<dbReference type="PANTHER" id="PTHR30001">
    <property type="entry name" value="RIBONUCLEASE"/>
    <property type="match status" value="1"/>
</dbReference>
<dbReference type="InterPro" id="IPR048583">
    <property type="entry name" value="RNase_E_G_thioredoxin-like"/>
</dbReference>
<evidence type="ECO:0000256" key="14">
    <source>
        <dbReference type="ARBA" id="ARBA00022842"/>
    </source>
</evidence>
<evidence type="ECO:0000313" key="18">
    <source>
        <dbReference type="Proteomes" id="UP000294829"/>
    </source>
</evidence>
<evidence type="ECO:0000256" key="3">
    <source>
        <dbReference type="ARBA" id="ARBA00005663"/>
    </source>
</evidence>
<evidence type="ECO:0000256" key="11">
    <source>
        <dbReference type="ARBA" id="ARBA00022730"/>
    </source>
</evidence>
<keyword evidence="6" id="KW-0698">rRNA processing</keyword>
<gene>
    <name evidence="17" type="ORF">E2I14_13460</name>
</gene>
<dbReference type="CDD" id="cd04453">
    <property type="entry name" value="S1_RNase_E"/>
    <property type="match status" value="1"/>
</dbReference>
<dbReference type="PROSITE" id="PS50126">
    <property type="entry name" value="S1"/>
    <property type="match status" value="1"/>
</dbReference>
<dbReference type="EMBL" id="SMYL01000007">
    <property type="protein sequence ID" value="TDK64450.1"/>
    <property type="molecule type" value="Genomic_DNA"/>
</dbReference>
<keyword evidence="14" id="KW-0460">Magnesium</keyword>
<dbReference type="OrthoDB" id="9804278at2"/>
<dbReference type="Gene3D" id="3.40.1260.20">
    <property type="entry name" value="Ribonuclease E, catalytic domain"/>
    <property type="match status" value="1"/>
</dbReference>
<comment type="cofactor">
    <cofactor evidence="1">
        <name>Mg(2+)</name>
        <dbReference type="ChEBI" id="CHEBI:18420"/>
    </cofactor>
</comment>
<dbReference type="GO" id="GO:0000049">
    <property type="term" value="F:tRNA binding"/>
    <property type="evidence" value="ECO:0007669"/>
    <property type="project" value="UniProtKB-KW"/>
</dbReference>
<dbReference type="GO" id="GO:0016787">
    <property type="term" value="F:hydrolase activity"/>
    <property type="evidence" value="ECO:0007669"/>
    <property type="project" value="UniProtKB-KW"/>
</dbReference>
<dbReference type="GO" id="GO:0006364">
    <property type="term" value="P:rRNA processing"/>
    <property type="evidence" value="ECO:0007669"/>
    <property type="project" value="UniProtKB-KW"/>
</dbReference>
<accession>A0A4R5VY74</accession>
<dbReference type="GO" id="GO:0046872">
    <property type="term" value="F:metal ion binding"/>
    <property type="evidence" value="ECO:0007669"/>
    <property type="project" value="UniProtKB-KW"/>
</dbReference>
<keyword evidence="15" id="KW-0694">RNA-binding</keyword>
<evidence type="ECO:0000256" key="15">
    <source>
        <dbReference type="ARBA" id="ARBA00022884"/>
    </source>
</evidence>
<keyword evidence="5" id="KW-0963">Cytoplasm</keyword>
<dbReference type="SMART" id="SM00316">
    <property type="entry name" value="S1"/>
    <property type="match status" value="1"/>
</dbReference>
<dbReference type="InterPro" id="IPR003029">
    <property type="entry name" value="S1_domain"/>
</dbReference>
<evidence type="ECO:0000256" key="6">
    <source>
        <dbReference type="ARBA" id="ARBA00022552"/>
    </source>
</evidence>
<evidence type="ECO:0000256" key="5">
    <source>
        <dbReference type="ARBA" id="ARBA00022490"/>
    </source>
</evidence>
<comment type="similarity">
    <text evidence="3">Belongs to the RNase E/G family. RNase G subfamily.</text>
</comment>
<evidence type="ECO:0000259" key="16">
    <source>
        <dbReference type="PROSITE" id="PS50126"/>
    </source>
</evidence>
<dbReference type="RefSeq" id="WP_133329389.1">
    <property type="nucleotide sequence ID" value="NZ_SMYL01000007.1"/>
</dbReference>
<dbReference type="InterPro" id="IPR012340">
    <property type="entry name" value="NA-bd_OB-fold"/>
</dbReference>
<sequence length="485" mass="54472">MSENILINITPQETRVALIFQGAVQELHIERTMSRGLVGNIYLGKVVRVLPGMQSAFIDIGLERAAFLHVADIWDSRTNDNATPTPIEKMLFDGQAIMVQVIKDPIGTKGARLSTQISIAGRMLVYLPQDSHIGISQKIGNEEDREQLRNMVQNLLAPGEKGGFIVRTMAEDASESELRMDVDYLRKTWANICLLAKSKPPTSLLHQDLNLAQRVLRDFVNVETDCIHVDSRENYQKLLEFAESYTPSVIPKLVHYTGERPLFDLYGVEEEIQRALGKRVDLKSGGYLIVDQTEAMTTIDVNTGSYVAGRNFADTIFKTNLEAAHAIARQLRLRNLGGMIILDLIDMDNAEHKTAVLAELNKAFARDRTKISASSFSALGLVEVTRKRTRESLAHILCETCPACDGKGQVKTARTISYEILRELLREAKQFNPREFRILASQVVVDLFLEEESQHLAMLGDFIGKPISLQVESTYHQEQYDIILM</sequence>
<dbReference type="InterPro" id="IPR019307">
    <property type="entry name" value="RNA-bd_AU-1/RNase_E/G"/>
</dbReference>